<evidence type="ECO:0000313" key="8">
    <source>
        <dbReference type="Proteomes" id="UP001501671"/>
    </source>
</evidence>
<evidence type="ECO:0000256" key="2">
    <source>
        <dbReference type="ARBA" id="ARBA00023015"/>
    </source>
</evidence>
<dbReference type="InterPro" id="IPR036390">
    <property type="entry name" value="WH_DNA-bd_sf"/>
</dbReference>
<keyword evidence="5" id="KW-0804">Transcription</keyword>
<dbReference type="PROSITE" id="PS50931">
    <property type="entry name" value="HTH_LYSR"/>
    <property type="match status" value="1"/>
</dbReference>
<dbReference type="Gene3D" id="3.40.190.290">
    <property type="match status" value="1"/>
</dbReference>
<organism evidence="7 8">
    <name type="scientific">Pigmentiphaga soli</name>
    <dbReference type="NCBI Taxonomy" id="1007095"/>
    <lineage>
        <taxon>Bacteria</taxon>
        <taxon>Pseudomonadati</taxon>
        <taxon>Pseudomonadota</taxon>
        <taxon>Betaproteobacteria</taxon>
        <taxon>Burkholderiales</taxon>
        <taxon>Alcaligenaceae</taxon>
        <taxon>Pigmentiphaga</taxon>
    </lineage>
</organism>
<keyword evidence="8" id="KW-1185">Reference proteome</keyword>
<dbReference type="InterPro" id="IPR005119">
    <property type="entry name" value="LysR_subst-bd"/>
</dbReference>
<comment type="similarity">
    <text evidence="1">Belongs to the LysR transcriptional regulatory family.</text>
</comment>
<dbReference type="InterPro" id="IPR000847">
    <property type="entry name" value="LysR_HTH_N"/>
</dbReference>
<proteinExistence type="inferred from homology"/>
<keyword evidence="4" id="KW-0010">Activator</keyword>
<dbReference type="PANTHER" id="PTHR30293:SF0">
    <property type="entry name" value="NITROGEN ASSIMILATION REGULATORY PROTEIN NAC"/>
    <property type="match status" value="1"/>
</dbReference>
<comment type="caution">
    <text evidence="7">The sequence shown here is derived from an EMBL/GenBank/DDBJ whole genome shotgun (WGS) entry which is preliminary data.</text>
</comment>
<evidence type="ECO:0000256" key="1">
    <source>
        <dbReference type="ARBA" id="ARBA00009437"/>
    </source>
</evidence>
<evidence type="ECO:0000256" key="4">
    <source>
        <dbReference type="ARBA" id="ARBA00023159"/>
    </source>
</evidence>
<keyword evidence="2" id="KW-0805">Transcription regulation</keyword>
<dbReference type="PANTHER" id="PTHR30293">
    <property type="entry name" value="TRANSCRIPTIONAL REGULATORY PROTEIN NAC-RELATED"/>
    <property type="match status" value="1"/>
</dbReference>
<feature type="domain" description="HTH lysR-type" evidence="6">
    <location>
        <begin position="1"/>
        <end position="53"/>
    </location>
</feature>
<dbReference type="Proteomes" id="UP001501671">
    <property type="component" value="Unassembled WGS sequence"/>
</dbReference>
<dbReference type="EMBL" id="BAABFO010000001">
    <property type="protein sequence ID" value="GAA4321386.1"/>
    <property type="molecule type" value="Genomic_DNA"/>
</dbReference>
<dbReference type="Pfam" id="PF03466">
    <property type="entry name" value="LysR_substrate"/>
    <property type="match status" value="1"/>
</dbReference>
<evidence type="ECO:0000313" key="7">
    <source>
        <dbReference type="EMBL" id="GAA4321386.1"/>
    </source>
</evidence>
<dbReference type="SUPFAM" id="SSF46785">
    <property type="entry name" value="Winged helix' DNA-binding domain"/>
    <property type="match status" value="1"/>
</dbReference>
<reference evidence="8" key="1">
    <citation type="journal article" date="2019" name="Int. J. Syst. Evol. Microbiol.">
        <title>The Global Catalogue of Microorganisms (GCM) 10K type strain sequencing project: providing services to taxonomists for standard genome sequencing and annotation.</title>
        <authorList>
            <consortium name="The Broad Institute Genomics Platform"/>
            <consortium name="The Broad Institute Genome Sequencing Center for Infectious Disease"/>
            <person name="Wu L."/>
            <person name="Ma J."/>
        </authorList>
    </citation>
    <scope>NUCLEOTIDE SEQUENCE [LARGE SCALE GENOMIC DNA]</scope>
    <source>
        <strain evidence="8">JCM 17666</strain>
    </source>
</reference>
<dbReference type="Pfam" id="PF00126">
    <property type="entry name" value="HTH_1"/>
    <property type="match status" value="1"/>
</dbReference>
<gene>
    <name evidence="7" type="primary">tcuR_1</name>
    <name evidence="7" type="ORF">GCM10023144_00570</name>
</gene>
<dbReference type="SUPFAM" id="SSF53850">
    <property type="entry name" value="Periplasmic binding protein-like II"/>
    <property type="match status" value="1"/>
</dbReference>
<evidence type="ECO:0000256" key="5">
    <source>
        <dbReference type="ARBA" id="ARBA00023163"/>
    </source>
</evidence>
<keyword evidence="3" id="KW-0238">DNA-binding</keyword>
<evidence type="ECO:0000259" key="6">
    <source>
        <dbReference type="PROSITE" id="PS50931"/>
    </source>
</evidence>
<name>A0ABP8GBV5_9BURK</name>
<sequence length="302" mass="31948">MRYFVRIVELGGMGKAALELDVATSALSQQINRLEAELGVRLLVRHQNGSVPTEAGSAFYRRAQLALRHADEAAREALRSRLSGAVSVGLPSSAAAVLGGPLLQAMGERYPDLRLHLVESFSGFLSRMLKARQLDLAVLFESEVASRWHVTPLLEESLYAICSPSSPHAFAGASIRLADLAGVPLILPSRSHGMRHLLDAAFSKQGCVPTVAAEIDSLGMLLEAVRQGLGVTIQAGAVANLAPVSGLGFAQLGGVPGLRNLLVSLPNDEVSPAAEAARTVVRDVATRLVKEKKWIGALLSDA</sequence>
<protein>
    <submittedName>
        <fullName evidence="7">Tricarballylate utilization LysR family transcriptional regulator TcuR</fullName>
    </submittedName>
</protein>
<dbReference type="InterPro" id="IPR036388">
    <property type="entry name" value="WH-like_DNA-bd_sf"/>
</dbReference>
<dbReference type="Gene3D" id="1.10.10.10">
    <property type="entry name" value="Winged helix-like DNA-binding domain superfamily/Winged helix DNA-binding domain"/>
    <property type="match status" value="1"/>
</dbReference>
<evidence type="ECO:0000256" key="3">
    <source>
        <dbReference type="ARBA" id="ARBA00023125"/>
    </source>
</evidence>
<accession>A0ABP8GBV5</accession>